<comment type="caution">
    <text evidence="2">The sequence shown here is derived from an EMBL/GenBank/DDBJ whole genome shotgun (WGS) entry which is preliminary data.</text>
</comment>
<keyword evidence="2" id="KW-0808">Transferase</keyword>
<dbReference type="EC" id="2.3.2.27" evidence="2"/>
<reference evidence="2 3" key="1">
    <citation type="submission" date="2023-08" db="EMBL/GenBank/DDBJ databases">
        <title>Black Yeasts Isolated from many extreme environments.</title>
        <authorList>
            <person name="Coleine C."/>
            <person name="Stajich J.E."/>
            <person name="Selbmann L."/>
        </authorList>
    </citation>
    <scope>NUCLEOTIDE SEQUENCE [LARGE SCALE GENOMIC DNA]</scope>
    <source>
        <strain evidence="2 3">CCFEE 536</strain>
    </source>
</reference>
<evidence type="ECO:0000313" key="3">
    <source>
        <dbReference type="Proteomes" id="UP001357485"/>
    </source>
</evidence>
<dbReference type="Proteomes" id="UP001357485">
    <property type="component" value="Unassembled WGS sequence"/>
</dbReference>
<evidence type="ECO:0000313" key="2">
    <source>
        <dbReference type="EMBL" id="KAK5243514.1"/>
    </source>
</evidence>
<sequence>IAATPPPPRTPPPPKPVQKPPLTPATIIAELRATNALISKCLDTFFKPVNHSPNQKLDQPMTVKDLEQWMVLHSRALTDEEKDQLLEGHPVRYGLETGKVWNRGLATPAGWNIRGMSQEIEDRFLELENRVREATKATKYKARKIPNVEITKLLPRVDMEKTPQTNQGKRAAPNSSLDEVMEYVNEFLPLHGEVARSGVADKVVQTVSPAAQPGSRNIEPTFSPEHAPPGTTIRIDGTVQYSQPIVEHEPMQLRDAAQASAKTSAEGRPFDQVLIEKKLAEVRKVEEADARA</sequence>
<feature type="non-terminal residue" evidence="2">
    <location>
        <position position="292"/>
    </location>
</feature>
<dbReference type="GO" id="GO:0061630">
    <property type="term" value="F:ubiquitin protein ligase activity"/>
    <property type="evidence" value="ECO:0007669"/>
    <property type="project" value="UniProtKB-EC"/>
</dbReference>
<proteinExistence type="predicted"/>
<name>A0ABR0LUZ4_9PEZI</name>
<keyword evidence="3" id="KW-1185">Reference proteome</keyword>
<feature type="region of interest" description="Disordered" evidence="1">
    <location>
        <begin position="209"/>
        <end position="231"/>
    </location>
</feature>
<evidence type="ECO:0000256" key="1">
    <source>
        <dbReference type="SAM" id="MobiDB-lite"/>
    </source>
</evidence>
<dbReference type="EMBL" id="JAVRRA010009986">
    <property type="protein sequence ID" value="KAK5243514.1"/>
    <property type="molecule type" value="Genomic_DNA"/>
</dbReference>
<accession>A0ABR0LUZ4</accession>
<organism evidence="2 3">
    <name type="scientific">Cryomyces antarcticus</name>
    <dbReference type="NCBI Taxonomy" id="329879"/>
    <lineage>
        <taxon>Eukaryota</taxon>
        <taxon>Fungi</taxon>
        <taxon>Dikarya</taxon>
        <taxon>Ascomycota</taxon>
        <taxon>Pezizomycotina</taxon>
        <taxon>Dothideomycetes</taxon>
        <taxon>Dothideomycetes incertae sedis</taxon>
        <taxon>Cryomyces</taxon>
    </lineage>
</organism>
<gene>
    <name evidence="2" type="primary">NOT4_1</name>
    <name evidence="2" type="ORF">LTR16_007917</name>
</gene>
<feature type="region of interest" description="Disordered" evidence="1">
    <location>
        <begin position="1"/>
        <end position="21"/>
    </location>
</feature>
<feature type="compositionally biased region" description="Polar residues" evidence="1">
    <location>
        <begin position="209"/>
        <end position="220"/>
    </location>
</feature>
<keyword evidence="2" id="KW-0012">Acyltransferase</keyword>
<feature type="compositionally biased region" description="Polar residues" evidence="1">
    <location>
        <begin position="162"/>
        <end position="176"/>
    </location>
</feature>
<feature type="non-terminal residue" evidence="2">
    <location>
        <position position="1"/>
    </location>
</feature>
<feature type="region of interest" description="Disordered" evidence="1">
    <location>
        <begin position="156"/>
        <end position="176"/>
    </location>
</feature>
<protein>
    <submittedName>
        <fullName evidence="2">Transcriptional repressor general negative regulator of transcription subunit 4</fullName>
        <ecNumber evidence="2">2.3.2.27</ecNumber>
    </submittedName>
</protein>